<dbReference type="KEGG" id="gai:IMCC3135_01015"/>
<accession>A0A2Z2NS00</accession>
<gene>
    <name evidence="1" type="ORF">IMCC3135_01015</name>
</gene>
<keyword evidence="2" id="KW-1185">Reference proteome</keyword>
<name>A0A2Z2NS00_9GAMM</name>
<organism evidence="1 2">
    <name type="scientific">Granulosicoccus antarcticus IMCC3135</name>
    <dbReference type="NCBI Taxonomy" id="1192854"/>
    <lineage>
        <taxon>Bacteria</taxon>
        <taxon>Pseudomonadati</taxon>
        <taxon>Pseudomonadota</taxon>
        <taxon>Gammaproteobacteria</taxon>
        <taxon>Chromatiales</taxon>
        <taxon>Granulosicoccaceae</taxon>
        <taxon>Granulosicoccus</taxon>
    </lineage>
</organism>
<reference evidence="1 2" key="1">
    <citation type="submission" date="2016-12" db="EMBL/GenBank/DDBJ databases">
        <authorList>
            <person name="Song W.-J."/>
            <person name="Kurnit D.M."/>
        </authorList>
    </citation>
    <scope>NUCLEOTIDE SEQUENCE [LARGE SCALE GENOMIC DNA]</scope>
    <source>
        <strain evidence="1 2">IMCC3135</strain>
    </source>
</reference>
<evidence type="ECO:0000313" key="1">
    <source>
        <dbReference type="EMBL" id="ASJ70327.1"/>
    </source>
</evidence>
<protein>
    <submittedName>
        <fullName evidence="1">Uncharacterized protein</fullName>
    </submittedName>
</protein>
<sequence length="85" mass="10035">MEDVIGDSLDKVRIKDRTRELIWRRSKKAIRSLTLRQSIEHLHKLHPQYPIEEIQGFLISWMEECGGPGNCSQEEMHDFDQSVQD</sequence>
<proteinExistence type="predicted"/>
<dbReference type="Proteomes" id="UP000250079">
    <property type="component" value="Chromosome"/>
</dbReference>
<dbReference type="EMBL" id="CP018632">
    <property type="protein sequence ID" value="ASJ70327.1"/>
    <property type="molecule type" value="Genomic_DNA"/>
</dbReference>
<dbReference type="AlphaFoldDB" id="A0A2Z2NS00"/>
<evidence type="ECO:0000313" key="2">
    <source>
        <dbReference type="Proteomes" id="UP000250079"/>
    </source>
</evidence>